<evidence type="ECO:0000313" key="1">
    <source>
        <dbReference type="EMBL" id="ESZ99239.1"/>
    </source>
</evidence>
<dbReference type="OrthoDB" id="10452850at2759"/>
<evidence type="ECO:0000313" key="2">
    <source>
        <dbReference type="Proteomes" id="UP000019487"/>
    </source>
</evidence>
<gene>
    <name evidence="1" type="ORF">SBOR_0382</name>
</gene>
<proteinExistence type="predicted"/>
<protein>
    <submittedName>
        <fullName evidence="1">Uncharacterized protein</fullName>
    </submittedName>
</protein>
<keyword evidence="2" id="KW-1185">Reference proteome</keyword>
<comment type="caution">
    <text evidence="1">The sequence shown here is derived from an EMBL/GenBank/DDBJ whole genome shotgun (WGS) entry which is preliminary data.</text>
</comment>
<dbReference type="AlphaFoldDB" id="W9CX63"/>
<dbReference type="HOGENOM" id="CLU_947170_0_0_1"/>
<sequence length="294" mass="33816">MSRAIAVYKRMCYIPTETREVLNGEEVTFTWACFKSLLFTAGSQLHRSSAPLMSSSFKICQQLQYRIRTSDLRTPGLSSDMSWLFEPSKPIFVGERAVWEAQDLIDQSNTTYYITEVNSANTDDPRNLSYATCTELLQAHMTKSQEILQERIATFSEMDALTIWENQALEDCVIERSYYLTHWLGDNLRGLMNERDYEQGPSQFSDPSLADLGQLFTTNEYRQCKNDYTFQTALGDLQMIILRSSSAVYENMFPPAGHGIQQVEKWRARSNWSGSPYHVYKEPHFIAMETTTSV</sequence>
<organism evidence="1 2">
    <name type="scientific">Sclerotinia borealis (strain F-4128)</name>
    <dbReference type="NCBI Taxonomy" id="1432307"/>
    <lineage>
        <taxon>Eukaryota</taxon>
        <taxon>Fungi</taxon>
        <taxon>Dikarya</taxon>
        <taxon>Ascomycota</taxon>
        <taxon>Pezizomycotina</taxon>
        <taxon>Leotiomycetes</taxon>
        <taxon>Helotiales</taxon>
        <taxon>Sclerotiniaceae</taxon>
        <taxon>Sclerotinia</taxon>
    </lineage>
</organism>
<dbReference type="EMBL" id="AYSA01000017">
    <property type="protein sequence ID" value="ESZ99239.1"/>
    <property type="molecule type" value="Genomic_DNA"/>
</dbReference>
<reference evidence="1 2" key="1">
    <citation type="journal article" date="2014" name="Genome Announc.">
        <title>Draft genome sequence of Sclerotinia borealis, a psychrophilic plant pathogenic fungus.</title>
        <authorList>
            <person name="Mardanov A.V."/>
            <person name="Beletsky A.V."/>
            <person name="Kadnikov V.V."/>
            <person name="Ignatov A.N."/>
            <person name="Ravin N.V."/>
        </authorList>
    </citation>
    <scope>NUCLEOTIDE SEQUENCE [LARGE SCALE GENOMIC DNA]</scope>
    <source>
        <strain evidence="2">F-4157</strain>
    </source>
</reference>
<accession>W9CX63</accession>
<dbReference type="Proteomes" id="UP000019487">
    <property type="component" value="Unassembled WGS sequence"/>
</dbReference>
<name>W9CX63_SCLBF</name>